<evidence type="ECO:0000313" key="2">
    <source>
        <dbReference type="Proteomes" id="UP001342826"/>
    </source>
</evidence>
<keyword evidence="1" id="KW-0378">Hydrolase</keyword>
<accession>A0ABU6NVX9</accession>
<reference evidence="1 2" key="1">
    <citation type="submission" date="2023-03" db="EMBL/GenBank/DDBJ databases">
        <title>Bacillus Genome Sequencing.</title>
        <authorList>
            <person name="Dunlap C."/>
        </authorList>
    </citation>
    <scope>NUCLEOTIDE SEQUENCE [LARGE SCALE GENOMIC DNA]</scope>
    <source>
        <strain evidence="1 2">NRS-1717</strain>
    </source>
</reference>
<dbReference type="RefSeq" id="WP_066228534.1">
    <property type="nucleotide sequence ID" value="NZ_JARSOS010000070.1"/>
</dbReference>
<gene>
    <name evidence="1" type="ORF">P9271_08035</name>
</gene>
<proteinExistence type="predicted"/>
<name>A0ABU6NVX9_9BACI</name>
<dbReference type="GO" id="GO:0016787">
    <property type="term" value="F:hydrolase activity"/>
    <property type="evidence" value="ECO:0007669"/>
    <property type="project" value="UniProtKB-KW"/>
</dbReference>
<dbReference type="GeneID" id="301140846"/>
<dbReference type="Proteomes" id="UP001342826">
    <property type="component" value="Unassembled WGS sequence"/>
</dbReference>
<comment type="caution">
    <text evidence="1">The sequence shown here is derived from an EMBL/GenBank/DDBJ whole genome shotgun (WGS) entry which is preliminary data.</text>
</comment>
<dbReference type="EMBL" id="JARTFS010000005">
    <property type="protein sequence ID" value="MED4401285.1"/>
    <property type="molecule type" value="Genomic_DNA"/>
</dbReference>
<protein>
    <submittedName>
        <fullName evidence="1">Hydrolase</fullName>
    </submittedName>
</protein>
<organism evidence="1 2">
    <name type="scientific">Metabacillus fastidiosus</name>
    <dbReference type="NCBI Taxonomy" id="1458"/>
    <lineage>
        <taxon>Bacteria</taxon>
        <taxon>Bacillati</taxon>
        <taxon>Bacillota</taxon>
        <taxon>Bacilli</taxon>
        <taxon>Bacillales</taxon>
        <taxon>Bacillaceae</taxon>
        <taxon>Metabacillus</taxon>
    </lineage>
</organism>
<evidence type="ECO:0000313" key="1">
    <source>
        <dbReference type="EMBL" id="MED4401285.1"/>
    </source>
</evidence>
<sequence>MEENKKTYYVSVANGEISQLSTASPWDYKIEATDLEIIQLREYFEQVSSADWESFWRAHVPFLEYHHDNPNNAVDDTNKKIFEMIYRLGDEDAKNHIRSQGIVDQISE</sequence>
<keyword evidence="2" id="KW-1185">Reference proteome</keyword>